<evidence type="ECO:0000313" key="1">
    <source>
        <dbReference type="EMBL" id="KAL3805235.1"/>
    </source>
</evidence>
<accession>A0ABD3QY89</accession>
<sequence>MVRNVLQGHGDPLLMQVVKGLEELLIYPELETKTEEIKKQHGDPLFKEAERYHQAETDHVAEVAQNIALHERLLKRDKRNSLFGDYSGTTYDPILREYVLPKSALSELKALESDIGNKRGLFREMSVRKRHNLDEKELYCDPLVHKYRVKALMFERGAKKPLQDQIEVATKSTFRKLNKGDPLFSAAKQYQMEML</sequence>
<comment type="caution">
    <text evidence="1">The sequence shown here is derived from an EMBL/GenBank/DDBJ whole genome shotgun (WGS) entry which is preliminary data.</text>
</comment>
<proteinExistence type="predicted"/>
<protein>
    <submittedName>
        <fullName evidence="1">Uncharacterized protein</fullName>
    </submittedName>
</protein>
<evidence type="ECO:0000313" key="2">
    <source>
        <dbReference type="Proteomes" id="UP001530400"/>
    </source>
</evidence>
<gene>
    <name evidence="1" type="ORF">ACHAWO_009037</name>
</gene>
<organism evidence="1 2">
    <name type="scientific">Cyclotella atomus</name>
    <dbReference type="NCBI Taxonomy" id="382360"/>
    <lineage>
        <taxon>Eukaryota</taxon>
        <taxon>Sar</taxon>
        <taxon>Stramenopiles</taxon>
        <taxon>Ochrophyta</taxon>
        <taxon>Bacillariophyta</taxon>
        <taxon>Coscinodiscophyceae</taxon>
        <taxon>Thalassiosirophycidae</taxon>
        <taxon>Stephanodiscales</taxon>
        <taxon>Stephanodiscaceae</taxon>
        <taxon>Cyclotella</taxon>
    </lineage>
</organism>
<keyword evidence="2" id="KW-1185">Reference proteome</keyword>
<dbReference type="AlphaFoldDB" id="A0ABD3QY89"/>
<reference evidence="1 2" key="1">
    <citation type="submission" date="2024-10" db="EMBL/GenBank/DDBJ databases">
        <title>Updated reference genomes for cyclostephanoid diatoms.</title>
        <authorList>
            <person name="Roberts W.R."/>
            <person name="Alverson A.J."/>
        </authorList>
    </citation>
    <scope>NUCLEOTIDE SEQUENCE [LARGE SCALE GENOMIC DNA]</scope>
    <source>
        <strain evidence="1 2">AJA010-31</strain>
    </source>
</reference>
<name>A0ABD3QY89_9STRA</name>
<dbReference type="EMBL" id="JALLPJ020000009">
    <property type="protein sequence ID" value="KAL3805235.1"/>
    <property type="molecule type" value="Genomic_DNA"/>
</dbReference>
<dbReference type="Proteomes" id="UP001530400">
    <property type="component" value="Unassembled WGS sequence"/>
</dbReference>